<organism evidence="2 3">
    <name type="scientific">Litorimonas taeanensis</name>
    <dbReference type="NCBI Taxonomy" id="568099"/>
    <lineage>
        <taxon>Bacteria</taxon>
        <taxon>Pseudomonadati</taxon>
        <taxon>Pseudomonadota</taxon>
        <taxon>Alphaproteobacteria</taxon>
        <taxon>Maricaulales</taxon>
        <taxon>Robiginitomaculaceae</taxon>
    </lineage>
</organism>
<evidence type="ECO:0000259" key="1">
    <source>
        <dbReference type="Pfam" id="PF18734"/>
    </source>
</evidence>
<dbReference type="Proteomes" id="UP000282211">
    <property type="component" value="Unassembled WGS sequence"/>
</dbReference>
<name>A0A420WII4_9PROT</name>
<evidence type="ECO:0000313" key="2">
    <source>
        <dbReference type="EMBL" id="RKQ70725.1"/>
    </source>
</evidence>
<dbReference type="EMBL" id="RBII01000001">
    <property type="protein sequence ID" value="RKQ70725.1"/>
    <property type="molecule type" value="Genomic_DNA"/>
</dbReference>
<dbReference type="AlphaFoldDB" id="A0A420WII4"/>
<sequence>MSTNYSESETIIRHFDADLVRAQYSLVIHKTTRAKSNLIRADIAAKLKSDKKIFGNAYITFNHIDLVHQQDAVMAICRMMDATRSTSSVPALIKKLNKTDWLYERCRDIYSQSDSCPVQRQLLNDLVKEKSLSIDIFIRLYKSLEKSSSYQELKKLRDSGLAHRGTQNLPSIATIKMAETCLCHLEKLLKLAYLIFLNTDYDPKLGREHALNDARVFWSLFVLPN</sequence>
<dbReference type="InParanoid" id="A0A420WII4"/>
<dbReference type="RefSeq" id="WP_147405798.1">
    <property type="nucleotide sequence ID" value="NZ_RBII01000001.1"/>
</dbReference>
<reference evidence="2 3" key="1">
    <citation type="submission" date="2018-10" db="EMBL/GenBank/DDBJ databases">
        <title>Genomic Encyclopedia of Type Strains, Phase IV (KMG-IV): sequencing the most valuable type-strain genomes for metagenomic binning, comparative biology and taxonomic classification.</title>
        <authorList>
            <person name="Goeker M."/>
        </authorList>
    </citation>
    <scope>NUCLEOTIDE SEQUENCE [LARGE SCALE GENOMIC DNA]</scope>
    <source>
        <strain evidence="2 3">DSM 22008</strain>
    </source>
</reference>
<gene>
    <name evidence="2" type="ORF">DES40_0024</name>
</gene>
<feature type="domain" description="HEPN AbiU2-like" evidence="1">
    <location>
        <begin position="60"/>
        <end position="168"/>
    </location>
</feature>
<evidence type="ECO:0000313" key="3">
    <source>
        <dbReference type="Proteomes" id="UP000282211"/>
    </source>
</evidence>
<comment type="caution">
    <text evidence="2">The sequence shown here is derived from an EMBL/GenBank/DDBJ whole genome shotgun (WGS) entry which is preliminary data.</text>
</comment>
<keyword evidence="3" id="KW-1185">Reference proteome</keyword>
<accession>A0A420WII4</accession>
<proteinExistence type="predicted"/>
<dbReference type="Pfam" id="PF18734">
    <property type="entry name" value="HEPN_AbiU2"/>
    <property type="match status" value="1"/>
</dbReference>
<protein>
    <recommendedName>
        <fullName evidence="1">HEPN AbiU2-like domain-containing protein</fullName>
    </recommendedName>
</protein>
<dbReference type="InterPro" id="IPR040704">
    <property type="entry name" value="HEPN_AbiU2"/>
</dbReference>